<feature type="transmembrane region" description="Helical" evidence="3">
    <location>
        <begin position="307"/>
        <end position="325"/>
    </location>
</feature>
<accession>A0A543PY58</accession>
<keyword evidence="3" id="KW-1133">Transmembrane helix</keyword>
<dbReference type="Proteomes" id="UP000320085">
    <property type="component" value="Unassembled WGS sequence"/>
</dbReference>
<comment type="similarity">
    <text evidence="1">Belongs to the EamA transporter family.</text>
</comment>
<feature type="transmembrane region" description="Helical" evidence="3">
    <location>
        <begin position="155"/>
        <end position="172"/>
    </location>
</feature>
<feature type="domain" description="EamA" evidence="4">
    <location>
        <begin position="35"/>
        <end position="169"/>
    </location>
</feature>
<dbReference type="PANTHER" id="PTHR22911:SF79">
    <property type="entry name" value="MOBA-LIKE NTP TRANSFERASE DOMAIN-CONTAINING PROTEIN"/>
    <property type="match status" value="1"/>
</dbReference>
<dbReference type="OrthoDB" id="154915at2"/>
<dbReference type="SUPFAM" id="SSF103481">
    <property type="entry name" value="Multidrug resistance efflux transporter EmrE"/>
    <property type="match status" value="2"/>
</dbReference>
<dbReference type="InterPro" id="IPR037185">
    <property type="entry name" value="EmrE-like"/>
</dbReference>
<feature type="transmembrane region" description="Helical" evidence="3">
    <location>
        <begin position="281"/>
        <end position="301"/>
    </location>
</feature>
<evidence type="ECO:0000256" key="2">
    <source>
        <dbReference type="SAM" id="MobiDB-lite"/>
    </source>
</evidence>
<dbReference type="InterPro" id="IPR000620">
    <property type="entry name" value="EamA_dom"/>
</dbReference>
<feature type="transmembrane region" description="Helical" evidence="3">
    <location>
        <begin position="98"/>
        <end position="118"/>
    </location>
</feature>
<name>A0A543PY58_9MICO</name>
<evidence type="ECO:0000313" key="5">
    <source>
        <dbReference type="EMBL" id="TQN49005.1"/>
    </source>
</evidence>
<dbReference type="Pfam" id="PF00892">
    <property type="entry name" value="EamA"/>
    <property type="match status" value="2"/>
</dbReference>
<feature type="transmembrane region" description="Helical" evidence="3">
    <location>
        <begin position="178"/>
        <end position="198"/>
    </location>
</feature>
<proteinExistence type="inferred from homology"/>
<feature type="transmembrane region" description="Helical" evidence="3">
    <location>
        <begin position="251"/>
        <end position="274"/>
    </location>
</feature>
<keyword evidence="3" id="KW-0472">Membrane</keyword>
<feature type="compositionally biased region" description="Basic and acidic residues" evidence="2">
    <location>
        <begin position="327"/>
        <end position="344"/>
    </location>
</feature>
<feature type="region of interest" description="Disordered" evidence="2">
    <location>
        <begin position="1"/>
        <end position="27"/>
    </location>
</feature>
<comment type="caution">
    <text evidence="5">The sequence shown here is derived from an EMBL/GenBank/DDBJ whole genome shotgun (WGS) entry which is preliminary data.</text>
</comment>
<evidence type="ECO:0000259" key="4">
    <source>
        <dbReference type="Pfam" id="PF00892"/>
    </source>
</evidence>
<reference evidence="5 6" key="1">
    <citation type="submission" date="2019-06" db="EMBL/GenBank/DDBJ databases">
        <title>Sequencing the genomes of 1000 actinobacteria strains.</title>
        <authorList>
            <person name="Klenk H.-P."/>
        </authorList>
    </citation>
    <scope>NUCLEOTIDE SEQUENCE [LARGE SCALE GENOMIC DNA]</scope>
    <source>
        <strain evidence="5 6">DSM 21776</strain>
    </source>
</reference>
<feature type="domain" description="EamA" evidence="4">
    <location>
        <begin position="181"/>
        <end position="323"/>
    </location>
</feature>
<protein>
    <submittedName>
        <fullName evidence="5">Threonine/homoserine efflux transporter RhtA</fullName>
    </submittedName>
</protein>
<evidence type="ECO:0000313" key="6">
    <source>
        <dbReference type="Proteomes" id="UP000320085"/>
    </source>
</evidence>
<keyword evidence="3" id="KW-0812">Transmembrane</keyword>
<feature type="transmembrane region" description="Helical" evidence="3">
    <location>
        <begin position="124"/>
        <end position="143"/>
    </location>
</feature>
<organism evidence="5 6">
    <name type="scientific">Humibacillus xanthopallidus</name>
    <dbReference type="NCBI Taxonomy" id="412689"/>
    <lineage>
        <taxon>Bacteria</taxon>
        <taxon>Bacillati</taxon>
        <taxon>Actinomycetota</taxon>
        <taxon>Actinomycetes</taxon>
        <taxon>Micrococcales</taxon>
        <taxon>Intrasporangiaceae</taxon>
        <taxon>Humibacillus</taxon>
    </lineage>
</organism>
<feature type="transmembrane region" description="Helical" evidence="3">
    <location>
        <begin position="210"/>
        <end position="231"/>
    </location>
</feature>
<feature type="transmembrane region" description="Helical" evidence="3">
    <location>
        <begin position="33"/>
        <end position="53"/>
    </location>
</feature>
<evidence type="ECO:0000256" key="3">
    <source>
        <dbReference type="SAM" id="Phobius"/>
    </source>
</evidence>
<sequence length="360" mass="36866">MTRADRAVVSATATPAPPVSPTTLRQAPPRHPVVGLSVALVSAAAFATSGAFAKSLLVAGWAPGSVVTLRITLAALVLLVPTLLALRGRWGAMRRNAWVVVGYGLTGVAGCQLAYFYAVTHLSVGVALLLEYLAPVLIVLWLWGRHRQRPRRLTVLGVGLAVIGLLLVLDVVGGGATVSLVGVLWGLGAAVCLVLYFLLAAHVDDDVPALGLAGGGLTVGAVALWVAGLSGLLDTTRGASDVVLSGVVVPWWVPILVIALVAAAFAYVTGIVAVRLLGPKVASFVALTEVLFAVLFAWIVLAELPAPIQLVGGALIVGGVVAVRADESRRPHGSDPADARDPRSTHTAASGDDATAAHPD</sequence>
<feature type="region of interest" description="Disordered" evidence="2">
    <location>
        <begin position="327"/>
        <end position="360"/>
    </location>
</feature>
<dbReference type="AlphaFoldDB" id="A0A543PY58"/>
<feature type="transmembrane region" description="Helical" evidence="3">
    <location>
        <begin position="65"/>
        <end position="86"/>
    </location>
</feature>
<dbReference type="GO" id="GO:0016020">
    <property type="term" value="C:membrane"/>
    <property type="evidence" value="ECO:0007669"/>
    <property type="project" value="InterPro"/>
</dbReference>
<evidence type="ECO:0000256" key="1">
    <source>
        <dbReference type="ARBA" id="ARBA00007362"/>
    </source>
</evidence>
<gene>
    <name evidence="5" type="ORF">FHX52_2161</name>
</gene>
<dbReference type="PANTHER" id="PTHR22911">
    <property type="entry name" value="ACYL-MALONYL CONDENSING ENZYME-RELATED"/>
    <property type="match status" value="1"/>
</dbReference>
<dbReference type="EMBL" id="VFQF01000001">
    <property type="protein sequence ID" value="TQN49005.1"/>
    <property type="molecule type" value="Genomic_DNA"/>
</dbReference>